<evidence type="ECO:0000259" key="5">
    <source>
        <dbReference type="Pfam" id="PF01957"/>
    </source>
</evidence>
<dbReference type="InterPro" id="IPR002810">
    <property type="entry name" value="NfeD-like_C"/>
</dbReference>
<feature type="transmembrane region" description="Helical" evidence="4">
    <location>
        <begin position="40"/>
        <end position="70"/>
    </location>
</feature>
<dbReference type="Pfam" id="PF01957">
    <property type="entry name" value="NfeD"/>
    <property type="match status" value="1"/>
</dbReference>
<dbReference type="PANTHER" id="PTHR33507">
    <property type="entry name" value="INNER MEMBRANE PROTEIN YBBJ"/>
    <property type="match status" value="1"/>
</dbReference>
<keyword evidence="7" id="KW-1185">Reference proteome</keyword>
<dbReference type="PANTHER" id="PTHR33507:SF3">
    <property type="entry name" value="INNER MEMBRANE PROTEIN YBBJ"/>
    <property type="match status" value="1"/>
</dbReference>
<evidence type="ECO:0000313" key="7">
    <source>
        <dbReference type="Proteomes" id="UP000829542"/>
    </source>
</evidence>
<keyword evidence="1 4" id="KW-0812">Transmembrane</keyword>
<name>A0ABY3WXZ3_9GAMM</name>
<feature type="domain" description="NfeD-like C-terminal" evidence="5">
    <location>
        <begin position="93"/>
        <end position="143"/>
    </location>
</feature>
<dbReference type="InterPro" id="IPR052165">
    <property type="entry name" value="Membrane_assoc_protease"/>
</dbReference>
<dbReference type="Proteomes" id="UP000829542">
    <property type="component" value="Chromosome"/>
</dbReference>
<organism evidence="6 7">
    <name type="scientific">Ignatzschineria rhizosphaerae</name>
    <dbReference type="NCBI Taxonomy" id="2923279"/>
    <lineage>
        <taxon>Bacteria</taxon>
        <taxon>Pseudomonadati</taxon>
        <taxon>Pseudomonadota</taxon>
        <taxon>Gammaproteobacteria</taxon>
        <taxon>Cardiobacteriales</taxon>
        <taxon>Ignatzschineriaceae</taxon>
        <taxon>Ignatzschineria</taxon>
    </lineage>
</organism>
<dbReference type="RefSeq" id="WP_242147771.1">
    <property type="nucleotide sequence ID" value="NZ_CP093379.1"/>
</dbReference>
<reference evidence="6 7" key="1">
    <citation type="submission" date="2022-03" db="EMBL/GenBank/DDBJ databases">
        <title>Ignatzschineria rhizosphaerae HR5S32.</title>
        <authorList>
            <person name="Sun J.Q."/>
            <person name="Feng J.Y."/>
        </authorList>
    </citation>
    <scope>NUCLEOTIDE SEQUENCE [LARGE SCALE GENOMIC DNA]</scope>
    <source>
        <strain evidence="6 7">HR5S32</strain>
    </source>
</reference>
<dbReference type="EMBL" id="CP093379">
    <property type="protein sequence ID" value="UNM95484.1"/>
    <property type="molecule type" value="Genomic_DNA"/>
</dbReference>
<keyword evidence="3 4" id="KW-0472">Membrane</keyword>
<evidence type="ECO:0000256" key="1">
    <source>
        <dbReference type="ARBA" id="ARBA00022692"/>
    </source>
</evidence>
<accession>A0ABY3WXZ3</accession>
<protein>
    <submittedName>
        <fullName evidence="6">NfeD family protein</fullName>
    </submittedName>
</protein>
<evidence type="ECO:0000256" key="2">
    <source>
        <dbReference type="ARBA" id="ARBA00022989"/>
    </source>
</evidence>
<keyword evidence="2 4" id="KW-1133">Transmembrane helix</keyword>
<sequence>MTFFTTMDPMMAWLIIGAILMLLELIIPGVYLFWLGAAALAVGGLLSIFSLAFTVQMILFAIFAVIALVIGVKVYKGKDRDIESHHLNQIRGAEYIGKTYTLTMDITNNNGRLPLGDSVWNIQGENLPMGTQIRITKVVGNTLHYDKAE</sequence>
<feature type="transmembrane region" description="Helical" evidence="4">
    <location>
        <begin position="12"/>
        <end position="34"/>
    </location>
</feature>
<gene>
    <name evidence="6" type="ORF">MMG00_09625</name>
</gene>
<proteinExistence type="predicted"/>
<evidence type="ECO:0000313" key="6">
    <source>
        <dbReference type="EMBL" id="UNM95484.1"/>
    </source>
</evidence>
<evidence type="ECO:0000256" key="4">
    <source>
        <dbReference type="SAM" id="Phobius"/>
    </source>
</evidence>
<evidence type="ECO:0000256" key="3">
    <source>
        <dbReference type="ARBA" id="ARBA00023136"/>
    </source>
</evidence>